<organism evidence="2 3">
    <name type="scientific">Cladophialophora bantiana (strain ATCC 10958 / CBS 173.52 / CDC B-1940 / NIH 8579)</name>
    <name type="common">Xylohypha bantiana</name>
    <dbReference type="NCBI Taxonomy" id="1442370"/>
    <lineage>
        <taxon>Eukaryota</taxon>
        <taxon>Fungi</taxon>
        <taxon>Dikarya</taxon>
        <taxon>Ascomycota</taxon>
        <taxon>Pezizomycotina</taxon>
        <taxon>Eurotiomycetes</taxon>
        <taxon>Chaetothyriomycetidae</taxon>
        <taxon>Chaetothyriales</taxon>
        <taxon>Herpotrichiellaceae</taxon>
        <taxon>Cladophialophora</taxon>
    </lineage>
</organism>
<dbReference type="GeneID" id="27693667"/>
<keyword evidence="3" id="KW-1185">Reference proteome</keyword>
<dbReference type="RefSeq" id="XP_016625745.1">
    <property type="nucleotide sequence ID" value="XM_016758496.1"/>
</dbReference>
<proteinExistence type="predicted"/>
<name>A0A0D2FAG1_CLAB1</name>
<evidence type="ECO:0000256" key="1">
    <source>
        <dbReference type="SAM" id="MobiDB-lite"/>
    </source>
</evidence>
<sequence>MPTSKVSTGGFGLPEISSGGPSLNHSVNETLKGRAGTAQGKAQRIDESVKVGGGEDLHEVAAAKQP</sequence>
<dbReference type="EMBL" id="KN846980">
    <property type="protein sequence ID" value="KIW99076.1"/>
    <property type="molecule type" value="Genomic_DNA"/>
</dbReference>
<accession>A0A0D2FAG1</accession>
<feature type="compositionally biased region" description="Polar residues" evidence="1">
    <location>
        <begin position="19"/>
        <end position="29"/>
    </location>
</feature>
<dbReference type="Proteomes" id="UP000053789">
    <property type="component" value="Unassembled WGS sequence"/>
</dbReference>
<evidence type="ECO:0000313" key="3">
    <source>
        <dbReference type="Proteomes" id="UP000053789"/>
    </source>
</evidence>
<dbReference type="OrthoDB" id="4132874at2759"/>
<dbReference type="HOGENOM" id="CLU_2830996_0_0_1"/>
<protein>
    <submittedName>
        <fullName evidence="2">Uncharacterized protein</fullName>
    </submittedName>
</protein>
<gene>
    <name evidence="2" type="ORF">Z519_00739</name>
</gene>
<dbReference type="VEuPathDB" id="FungiDB:Z519_00739"/>
<dbReference type="AlphaFoldDB" id="A0A0D2FAG1"/>
<feature type="compositionally biased region" description="Basic and acidic residues" evidence="1">
    <location>
        <begin position="43"/>
        <end position="66"/>
    </location>
</feature>
<reference evidence="2" key="1">
    <citation type="submission" date="2015-01" db="EMBL/GenBank/DDBJ databases">
        <title>The Genome Sequence of Cladophialophora bantiana CBS 173.52.</title>
        <authorList>
            <consortium name="The Broad Institute Genomics Platform"/>
            <person name="Cuomo C."/>
            <person name="de Hoog S."/>
            <person name="Gorbushina A."/>
            <person name="Stielow B."/>
            <person name="Teixiera M."/>
            <person name="Abouelleil A."/>
            <person name="Chapman S.B."/>
            <person name="Priest M."/>
            <person name="Young S.K."/>
            <person name="Wortman J."/>
            <person name="Nusbaum C."/>
            <person name="Birren B."/>
        </authorList>
    </citation>
    <scope>NUCLEOTIDE SEQUENCE [LARGE SCALE GENOMIC DNA]</scope>
    <source>
        <strain evidence="2">CBS 173.52</strain>
    </source>
</reference>
<evidence type="ECO:0000313" key="2">
    <source>
        <dbReference type="EMBL" id="KIW99076.1"/>
    </source>
</evidence>
<feature type="region of interest" description="Disordered" evidence="1">
    <location>
        <begin position="1"/>
        <end position="66"/>
    </location>
</feature>